<organism evidence="7 8">
    <name type="scientific">Alishewanella longhuensis</name>
    <dbReference type="NCBI Taxonomy" id="1091037"/>
    <lineage>
        <taxon>Bacteria</taxon>
        <taxon>Pseudomonadati</taxon>
        <taxon>Pseudomonadota</taxon>
        <taxon>Gammaproteobacteria</taxon>
        <taxon>Alteromonadales</taxon>
        <taxon>Alteromonadaceae</taxon>
        <taxon>Alishewanella</taxon>
    </lineage>
</organism>
<sequence length="627" mass="69326">MKQQEPTTLGISRLPDAQQRQRRAVKRRLLDSLWYGLISLAGVTVIVALLAIFIYLMSEALPLFKPATAELRPLPVTPETSLAIPPRAVMDTAISAEVLQQFALPLSFSIDFQLQDALKRYVILANRSGEACLLQLSRPTAGCIQRLSLTDRTVSLTAITWLAGQQSLITGDNSGQLKQWFLLADKDGQVRLSWVKPFQQRNAAIVSLAAEPGRSGFAVLDAAGGLSLFYSTLSKPLWQKRFPDMAAARAAPDELRFNATNDQLWLLKQEQALSFLAVQNKHPEISWRTLWQKVWYESWQQPEYVWQSSGGAEFYQGKYSLVPLTVGTLKAAFYAMLVAVPLAILAALYSVCYLAEPLRSRLSNLIELIALFPTVIIGFLAAIWLAPALEQHLLALLLFVAITPLLVFLLAKYWAVLPAFLQRPTGSKLTLLLMLLLLLLSAAAAFGLAALAEYYFFDGSLQSWLSKQGIDYQQRNALVVGLAMGFAVLPVVFSLSYDALAQIPKQLTLGAYALGANQWQIVQRIMLPVAAPGILAAMMLGLSRAIGETMIILMATGNNPITNFNVFEGLRSLTATLAIELPEAAVNSSHYRVLFLVAILLFIFTFTCNTLADLVRQRLRRNLQRLD</sequence>
<comment type="caution">
    <text evidence="7">The sequence shown here is derived from an EMBL/GenBank/DDBJ whole genome shotgun (WGS) entry which is preliminary data.</text>
</comment>
<feature type="transmembrane region" description="Helical" evidence="5">
    <location>
        <begin position="32"/>
        <end position="57"/>
    </location>
</feature>
<dbReference type="SUPFAM" id="SSF161098">
    <property type="entry name" value="MetI-like"/>
    <property type="match status" value="2"/>
</dbReference>
<keyword evidence="8" id="KW-1185">Reference proteome</keyword>
<feature type="domain" description="ABC transmembrane type-1" evidence="6">
    <location>
        <begin position="325"/>
        <end position="612"/>
    </location>
</feature>
<evidence type="ECO:0000256" key="5">
    <source>
        <dbReference type="RuleBase" id="RU363032"/>
    </source>
</evidence>
<evidence type="ECO:0000259" key="6">
    <source>
        <dbReference type="PROSITE" id="PS50928"/>
    </source>
</evidence>
<gene>
    <name evidence="7" type="ORF">GCM10010919_13810</name>
</gene>
<dbReference type="PROSITE" id="PS50928">
    <property type="entry name" value="ABC_TM1"/>
    <property type="match status" value="1"/>
</dbReference>
<keyword evidence="5" id="KW-0813">Transport</keyword>
<comment type="similarity">
    <text evidence="5">Belongs to the binding-protein-dependent transport system permease family.</text>
</comment>
<evidence type="ECO:0000256" key="1">
    <source>
        <dbReference type="ARBA" id="ARBA00004651"/>
    </source>
</evidence>
<dbReference type="CDD" id="cd06261">
    <property type="entry name" value="TM_PBP2"/>
    <property type="match status" value="1"/>
</dbReference>
<evidence type="ECO:0000256" key="4">
    <source>
        <dbReference type="ARBA" id="ARBA00023136"/>
    </source>
</evidence>
<keyword evidence="2 5" id="KW-0812">Transmembrane</keyword>
<dbReference type="Proteomes" id="UP000659697">
    <property type="component" value="Unassembled WGS sequence"/>
</dbReference>
<dbReference type="InterPro" id="IPR035906">
    <property type="entry name" value="MetI-like_sf"/>
</dbReference>
<dbReference type="InterPro" id="IPR000515">
    <property type="entry name" value="MetI-like"/>
</dbReference>
<protein>
    <recommendedName>
        <fullName evidence="6">ABC transmembrane type-1 domain-containing protein</fullName>
    </recommendedName>
</protein>
<name>A0ABQ3L100_9ALTE</name>
<feature type="transmembrane region" description="Helical" evidence="5">
    <location>
        <begin position="477"/>
        <end position="497"/>
    </location>
</feature>
<evidence type="ECO:0000256" key="3">
    <source>
        <dbReference type="ARBA" id="ARBA00022989"/>
    </source>
</evidence>
<dbReference type="Gene3D" id="1.10.3720.10">
    <property type="entry name" value="MetI-like"/>
    <property type="match status" value="1"/>
</dbReference>
<dbReference type="InterPro" id="IPR036322">
    <property type="entry name" value="WD40_repeat_dom_sf"/>
</dbReference>
<comment type="subcellular location">
    <subcellularLocation>
        <location evidence="1 5">Cell membrane</location>
        <topology evidence="1 5">Multi-pass membrane protein</topology>
    </subcellularLocation>
</comment>
<keyword evidence="4 5" id="KW-0472">Membrane</keyword>
<dbReference type="SUPFAM" id="SSF50978">
    <property type="entry name" value="WD40 repeat-like"/>
    <property type="match status" value="1"/>
</dbReference>
<keyword evidence="3 5" id="KW-1133">Transmembrane helix</keyword>
<dbReference type="EMBL" id="BNAO01000002">
    <property type="protein sequence ID" value="GHG66013.1"/>
    <property type="molecule type" value="Genomic_DNA"/>
</dbReference>
<evidence type="ECO:0000256" key="2">
    <source>
        <dbReference type="ARBA" id="ARBA00022692"/>
    </source>
</evidence>
<dbReference type="PANTHER" id="PTHR42727">
    <property type="entry name" value="PHOSPHATE TRANSPORT SYSTEM PERMEASE PROTEIN"/>
    <property type="match status" value="1"/>
</dbReference>
<reference evidence="8" key="1">
    <citation type="journal article" date="2019" name="Int. J. Syst. Evol. Microbiol.">
        <title>The Global Catalogue of Microorganisms (GCM) 10K type strain sequencing project: providing services to taxonomists for standard genome sequencing and annotation.</title>
        <authorList>
            <consortium name="The Broad Institute Genomics Platform"/>
            <consortium name="The Broad Institute Genome Sequencing Center for Infectious Disease"/>
            <person name="Wu L."/>
            <person name="Ma J."/>
        </authorList>
    </citation>
    <scope>NUCLEOTIDE SEQUENCE [LARGE SCALE GENOMIC DNA]</scope>
    <source>
        <strain evidence="8">CGMCC 1.7003</strain>
    </source>
</reference>
<feature type="transmembrane region" description="Helical" evidence="5">
    <location>
        <begin position="365"/>
        <end position="386"/>
    </location>
</feature>
<feature type="transmembrane region" description="Helical" evidence="5">
    <location>
        <begin position="331"/>
        <end position="353"/>
    </location>
</feature>
<feature type="transmembrane region" description="Helical" evidence="5">
    <location>
        <begin position="593"/>
        <end position="615"/>
    </location>
</feature>
<feature type="transmembrane region" description="Helical" evidence="5">
    <location>
        <begin position="431"/>
        <end position="457"/>
    </location>
</feature>
<accession>A0ABQ3L100</accession>
<dbReference type="PANTHER" id="PTHR42727:SF1">
    <property type="entry name" value="PHOSPHATE TRANSPORT SYSTEM PERMEASE"/>
    <property type="match status" value="1"/>
</dbReference>
<dbReference type="Pfam" id="PF00528">
    <property type="entry name" value="BPD_transp_1"/>
    <property type="match status" value="1"/>
</dbReference>
<feature type="transmembrane region" description="Helical" evidence="5">
    <location>
        <begin position="525"/>
        <end position="546"/>
    </location>
</feature>
<evidence type="ECO:0000313" key="8">
    <source>
        <dbReference type="Proteomes" id="UP000659697"/>
    </source>
</evidence>
<dbReference type="RefSeq" id="WP_189431593.1">
    <property type="nucleotide sequence ID" value="NZ_BNAO01000002.1"/>
</dbReference>
<proteinExistence type="inferred from homology"/>
<feature type="transmembrane region" description="Helical" evidence="5">
    <location>
        <begin position="392"/>
        <end position="411"/>
    </location>
</feature>
<evidence type="ECO:0000313" key="7">
    <source>
        <dbReference type="EMBL" id="GHG66013.1"/>
    </source>
</evidence>